<dbReference type="InterPro" id="IPR003607">
    <property type="entry name" value="HD/PDEase_dom"/>
</dbReference>
<dbReference type="Pfam" id="PF08668">
    <property type="entry name" value="HDOD"/>
    <property type="match status" value="1"/>
</dbReference>
<dbReference type="GO" id="GO:0016787">
    <property type="term" value="F:hydrolase activity"/>
    <property type="evidence" value="ECO:0007669"/>
    <property type="project" value="UniProtKB-KW"/>
</dbReference>
<dbReference type="SUPFAM" id="SSF109604">
    <property type="entry name" value="HD-domain/PDEase-like"/>
    <property type="match status" value="1"/>
</dbReference>
<keyword evidence="2" id="KW-0378">Hydrolase</keyword>
<dbReference type="InterPro" id="IPR013976">
    <property type="entry name" value="HDOD"/>
</dbReference>
<dbReference type="KEGG" id="dfl:DFE_0912"/>
<dbReference type="NCBIfam" id="TIGR00277">
    <property type="entry name" value="HDIG"/>
    <property type="match status" value="1"/>
</dbReference>
<evidence type="ECO:0000259" key="1">
    <source>
        <dbReference type="PROSITE" id="PS51833"/>
    </source>
</evidence>
<dbReference type="SMART" id="SM00471">
    <property type="entry name" value="HDc"/>
    <property type="match status" value="1"/>
</dbReference>
<dbReference type="PANTHER" id="PTHR33525">
    <property type="match status" value="1"/>
</dbReference>
<feature type="domain" description="HDOD" evidence="1">
    <location>
        <begin position="84"/>
        <end position="277"/>
    </location>
</feature>
<keyword evidence="3" id="KW-1185">Reference proteome</keyword>
<evidence type="ECO:0000313" key="3">
    <source>
        <dbReference type="Proteomes" id="UP000269883"/>
    </source>
</evidence>
<dbReference type="AlphaFoldDB" id="A0A2Z6AWR4"/>
<dbReference type="Proteomes" id="UP000269883">
    <property type="component" value="Chromosome"/>
</dbReference>
<gene>
    <name evidence="2" type="ORF">DFE_0912</name>
</gene>
<sequence length="349" mass="38285">MPDETPIVVSQTTERAEKFLKSIMRNHDLDHPLTTMLLAVGIPALAKEMNVRPKDYLPVVNGVQQSKVHLEKPDMATLAESVSLPAMPEVAVQLERVTSDPSSSAQNVADVISLDPSLSTILLHIVNSAFYNFPSKIDSIPRAVSIVGTSQLHALALGRMVLNMANEMPPKHFNMDVYWEHCVATGVIAKELATLCNFPNPERHFLAGLLHDIGKLAIAKALPRHAEALNLIRHHSVPHIAEESVLGFDHARFGAMILRKWNIPYQIVEAVAHHHHPEEATHPEGARILHLADIIARALVIPSSDVPLSPSLSKGAWSSLCMKPELLKDALGGLEGKMHEMVEILMGKN</sequence>
<accession>A0A2Z6AWR4</accession>
<dbReference type="PANTHER" id="PTHR33525:SF3">
    <property type="entry name" value="RIBONUCLEASE Y"/>
    <property type="match status" value="1"/>
</dbReference>
<dbReference type="PROSITE" id="PS51833">
    <property type="entry name" value="HDOD"/>
    <property type="match status" value="1"/>
</dbReference>
<dbReference type="InterPro" id="IPR006675">
    <property type="entry name" value="HDIG_dom"/>
</dbReference>
<dbReference type="EMBL" id="AP017378">
    <property type="protein sequence ID" value="BBD07638.1"/>
    <property type="molecule type" value="Genomic_DNA"/>
</dbReference>
<reference evidence="2 3" key="1">
    <citation type="journal article" date="2018" name="Sci. Adv.">
        <title>Multi-heme cytochromes provide a pathway for survival in energy-limited environments.</title>
        <authorList>
            <person name="Deng X."/>
            <person name="Dohmae N."/>
            <person name="Nealson K.H."/>
            <person name="Hashimoto K."/>
            <person name="Okamoto A."/>
        </authorList>
    </citation>
    <scope>NUCLEOTIDE SEQUENCE [LARGE SCALE GENOMIC DNA]</scope>
    <source>
        <strain evidence="2 3">IS5</strain>
    </source>
</reference>
<proteinExistence type="predicted"/>
<dbReference type="InterPro" id="IPR052340">
    <property type="entry name" value="RNase_Y/CdgJ"/>
</dbReference>
<name>A0A2Z6AWR4_9BACT</name>
<evidence type="ECO:0000313" key="2">
    <source>
        <dbReference type="EMBL" id="BBD07638.1"/>
    </source>
</evidence>
<dbReference type="CDD" id="cd00077">
    <property type="entry name" value="HDc"/>
    <property type="match status" value="1"/>
</dbReference>
<dbReference type="RefSeq" id="WP_172961635.1">
    <property type="nucleotide sequence ID" value="NZ_AP017378.1"/>
</dbReference>
<protein>
    <submittedName>
        <fullName evidence="2">Metal dependent phosphohydrolase</fullName>
    </submittedName>
</protein>
<dbReference type="Gene3D" id="1.10.3210.10">
    <property type="entry name" value="Hypothetical protein af1432"/>
    <property type="match status" value="1"/>
</dbReference>
<organism evidence="2 3">
    <name type="scientific">Desulfovibrio ferrophilus</name>
    <dbReference type="NCBI Taxonomy" id="241368"/>
    <lineage>
        <taxon>Bacteria</taxon>
        <taxon>Pseudomonadati</taxon>
        <taxon>Thermodesulfobacteriota</taxon>
        <taxon>Desulfovibrionia</taxon>
        <taxon>Desulfovibrionales</taxon>
        <taxon>Desulfovibrionaceae</taxon>
        <taxon>Desulfovibrio</taxon>
    </lineage>
</organism>